<dbReference type="EMBL" id="PGVA01000044">
    <property type="protein sequence ID" value="PLR80832.1"/>
    <property type="molecule type" value="Genomic_DNA"/>
</dbReference>
<name>A0A2N5GIQ2_9BACI</name>
<evidence type="ECO:0000313" key="4">
    <source>
        <dbReference type="Proteomes" id="UP000234951"/>
    </source>
</evidence>
<dbReference type="Proteomes" id="UP000235114">
    <property type="component" value="Unassembled WGS sequence"/>
</dbReference>
<accession>A0A2N5GIQ2</accession>
<gene>
    <name evidence="2" type="ORF">CU635_17440</name>
    <name evidence="3" type="ORF">CVD25_07940</name>
</gene>
<reference evidence="2 4" key="1">
    <citation type="submission" date="2017-11" db="EMBL/GenBank/DDBJ databases">
        <title>Comparitive Functional Genomics of Dry Heat Resistant strains isolated from the Viking Spacecraft.</title>
        <authorList>
            <person name="Seuylemezian A."/>
            <person name="Cooper K."/>
            <person name="Vaishampayan P."/>
        </authorList>
    </citation>
    <scope>NUCLEOTIDE SEQUENCE [LARGE SCALE GENOMIC DNA]</scope>
    <source>
        <strain evidence="2 4">M4.6</strain>
    </source>
</reference>
<feature type="region of interest" description="Disordered" evidence="1">
    <location>
        <begin position="37"/>
        <end position="81"/>
    </location>
</feature>
<comment type="caution">
    <text evidence="2">The sequence shown here is derived from an EMBL/GenBank/DDBJ whole genome shotgun (WGS) entry which is preliminary data.</text>
</comment>
<proteinExistence type="predicted"/>
<evidence type="ECO:0000313" key="3">
    <source>
        <dbReference type="EMBL" id="PLR98292.1"/>
    </source>
</evidence>
<dbReference type="Proteomes" id="UP000234951">
    <property type="component" value="Unassembled WGS sequence"/>
</dbReference>
<evidence type="ECO:0000256" key="1">
    <source>
        <dbReference type="SAM" id="MobiDB-lite"/>
    </source>
</evidence>
<evidence type="ECO:0000313" key="2">
    <source>
        <dbReference type="EMBL" id="PLR80832.1"/>
    </source>
</evidence>
<feature type="compositionally biased region" description="Basic and acidic residues" evidence="1">
    <location>
        <begin position="37"/>
        <end position="72"/>
    </location>
</feature>
<sequence>MSKKNRKRTVIDADEVIIRTDRVIIDDGERHWRLDDEWEDRSESRDDHEEHHIDNRNKNKKNNSEDKNDNEKKQRRGFSWI</sequence>
<protein>
    <submittedName>
        <fullName evidence="2">Uncharacterized protein</fullName>
    </submittedName>
</protein>
<keyword evidence="5" id="KW-1185">Reference proteome</keyword>
<reference evidence="3 5" key="2">
    <citation type="submission" date="2017-12" db="EMBL/GenBank/DDBJ databases">
        <title>Comparative Functional Genomics of Dry Heat Resistant strains isolated from the Viking Spacecraft.</title>
        <authorList>
            <person name="Seuylemezian A."/>
            <person name="Cooper K."/>
            <person name="Vaishampayan P."/>
        </authorList>
    </citation>
    <scope>NUCLEOTIDE SEQUENCE [LARGE SCALE GENOMIC DNA]</scope>
    <source>
        <strain evidence="3 5">ATCC 29669</strain>
    </source>
</reference>
<dbReference type="AlphaFoldDB" id="A0A2N5GIQ2"/>
<evidence type="ECO:0000313" key="5">
    <source>
        <dbReference type="Proteomes" id="UP000235114"/>
    </source>
</evidence>
<organism evidence="2 4">
    <name type="scientific">Bacillus canaveralius</name>
    <dbReference type="NCBI Taxonomy" id="1403243"/>
    <lineage>
        <taxon>Bacteria</taxon>
        <taxon>Bacillati</taxon>
        <taxon>Bacillota</taxon>
        <taxon>Bacilli</taxon>
        <taxon>Bacillales</taxon>
        <taxon>Bacillaceae</taxon>
        <taxon>Bacillus</taxon>
    </lineage>
</organism>
<dbReference type="EMBL" id="PGVD01000022">
    <property type="protein sequence ID" value="PLR98292.1"/>
    <property type="molecule type" value="Genomic_DNA"/>
</dbReference>
<dbReference type="RefSeq" id="WP_101578657.1">
    <property type="nucleotide sequence ID" value="NZ_PGVA01000044.1"/>
</dbReference>